<feature type="compositionally biased region" description="Low complexity" evidence="2">
    <location>
        <begin position="439"/>
        <end position="526"/>
    </location>
</feature>
<feature type="chain" id="PRO_5003406226" description="EGF-like domain-containing protein" evidence="3">
    <location>
        <begin position="20"/>
        <end position="526"/>
    </location>
</feature>
<keyword evidence="1" id="KW-0245">EGF-like domain</keyword>
<dbReference type="PROSITE" id="PS51257">
    <property type="entry name" value="PROKAR_LIPOPROTEIN"/>
    <property type="match status" value="1"/>
</dbReference>
<organism evidence="6">
    <name type="scientific">Caenorhabditis brenneri</name>
    <name type="common">Nematode worm</name>
    <dbReference type="NCBI Taxonomy" id="135651"/>
    <lineage>
        <taxon>Eukaryota</taxon>
        <taxon>Metazoa</taxon>
        <taxon>Ecdysozoa</taxon>
        <taxon>Nematoda</taxon>
        <taxon>Chromadorea</taxon>
        <taxon>Rhabditida</taxon>
        <taxon>Rhabditina</taxon>
        <taxon>Rhabditomorpha</taxon>
        <taxon>Rhabditoidea</taxon>
        <taxon>Rhabditidae</taxon>
        <taxon>Peloderinae</taxon>
        <taxon>Caenorhabditis</taxon>
    </lineage>
</organism>
<evidence type="ECO:0000259" key="4">
    <source>
        <dbReference type="PROSITE" id="PS50026"/>
    </source>
</evidence>
<evidence type="ECO:0000313" key="5">
    <source>
        <dbReference type="EMBL" id="EGT53490.1"/>
    </source>
</evidence>
<name>G0PF32_CAEBE</name>
<dbReference type="PROSITE" id="PS50026">
    <property type="entry name" value="EGF_3"/>
    <property type="match status" value="1"/>
</dbReference>
<comment type="caution">
    <text evidence="1">Lacks conserved residue(s) required for the propagation of feature annotation.</text>
</comment>
<dbReference type="Proteomes" id="UP000008068">
    <property type="component" value="Unassembled WGS sequence"/>
</dbReference>
<feature type="compositionally biased region" description="Polar residues" evidence="2">
    <location>
        <begin position="71"/>
        <end position="87"/>
    </location>
</feature>
<reference evidence="6" key="1">
    <citation type="submission" date="2011-07" db="EMBL/GenBank/DDBJ databases">
        <authorList>
            <consortium name="Caenorhabditis brenneri Sequencing and Analysis Consortium"/>
            <person name="Wilson R.K."/>
        </authorList>
    </citation>
    <scope>NUCLEOTIDE SEQUENCE [LARGE SCALE GENOMIC DNA]</scope>
    <source>
        <strain evidence="6">PB2801</strain>
    </source>
</reference>
<dbReference type="InterPro" id="IPR000742">
    <property type="entry name" value="EGF"/>
</dbReference>
<dbReference type="InParanoid" id="G0PF32"/>
<keyword evidence="6" id="KW-1185">Reference proteome</keyword>
<dbReference type="OrthoDB" id="5868648at2759"/>
<feature type="domain" description="EGF-like" evidence="4">
    <location>
        <begin position="328"/>
        <end position="366"/>
    </location>
</feature>
<feature type="signal peptide" evidence="3">
    <location>
        <begin position="1"/>
        <end position="19"/>
    </location>
</feature>
<evidence type="ECO:0000256" key="2">
    <source>
        <dbReference type="SAM" id="MobiDB-lite"/>
    </source>
</evidence>
<dbReference type="OMA" id="DNCETAM"/>
<evidence type="ECO:0000256" key="3">
    <source>
        <dbReference type="SAM" id="SignalP"/>
    </source>
</evidence>
<evidence type="ECO:0000256" key="1">
    <source>
        <dbReference type="PROSITE-ProRule" id="PRU00076"/>
    </source>
</evidence>
<dbReference type="HOGENOM" id="CLU_039102_0_0_1"/>
<dbReference type="eggNOG" id="ENOG502TGIN">
    <property type="taxonomic scope" value="Eukaryota"/>
</dbReference>
<sequence>MKLLTAVLVLLLASCNVLADSDSSSSTVVTTPERSATTQAASAATGGSSDTAATGGTTQSAGSDSTLIPGTATTDPSASTDGSNTESTAAAATTTPAPIKLSTFPVSNGVSPMDAKLILQQAVQLDQQINALNDYLVKAQADTNPTNSPLFAQLTAFSANITSQNNTLQGYITQLQNLAATQNDIDARLTSATNTFVCFSQSSCVTDVPTTPEPTSPGPTPPVTTCTNKTLKAKLDVVQYSDSISLTNAAECYYTVQASDSTNNVTVMINATFVGSDSYVRLVETRTQNSVTINGTVTNYTFTGFQQVDVYYYSGPRSTVSLRFGYIEVNNCLLNCNAPNGKCMVSQSGVQYCECNKCEYTGDNCETAMLDPCQSKQKRACGANVTPTPYGVCYKNTCFDQCYACACSPGGETDSEQKCTEPPSGYRPPVAPTGTPVCPSTAAPSTTPALLTSSAAPPAGSSTSNPGGSTASTASPGTTVTSGDQTTVTGSTGDSSTTVQASSSTGDASTSTVVVSSTTETNGGEI</sequence>
<evidence type="ECO:0000313" key="6">
    <source>
        <dbReference type="Proteomes" id="UP000008068"/>
    </source>
</evidence>
<feature type="region of interest" description="Disordered" evidence="2">
    <location>
        <begin position="22"/>
        <end position="94"/>
    </location>
</feature>
<feature type="region of interest" description="Disordered" evidence="2">
    <location>
        <begin position="417"/>
        <end position="526"/>
    </location>
</feature>
<keyword evidence="1" id="KW-1015">Disulfide bond</keyword>
<feature type="compositionally biased region" description="Low complexity" evidence="2">
    <location>
        <begin position="22"/>
        <end position="66"/>
    </location>
</feature>
<feature type="disulfide bond" evidence="1">
    <location>
        <begin position="336"/>
        <end position="353"/>
    </location>
</feature>
<gene>
    <name evidence="5" type="ORF">CAEBREN_02936</name>
</gene>
<protein>
    <recommendedName>
        <fullName evidence="4">EGF-like domain-containing protein</fullName>
    </recommendedName>
</protein>
<dbReference type="EMBL" id="GL380341">
    <property type="protein sequence ID" value="EGT53490.1"/>
    <property type="molecule type" value="Genomic_DNA"/>
</dbReference>
<keyword evidence="3" id="KW-0732">Signal</keyword>
<proteinExistence type="predicted"/>
<dbReference type="AlphaFoldDB" id="G0PF32"/>
<accession>G0PF32</accession>
<dbReference type="FunCoup" id="G0PF32">
    <property type="interactions" value="1511"/>
</dbReference>